<evidence type="ECO:0000313" key="3">
    <source>
        <dbReference type="Proteomes" id="UP000724874"/>
    </source>
</evidence>
<feature type="compositionally biased region" description="Low complexity" evidence="1">
    <location>
        <begin position="563"/>
        <end position="574"/>
    </location>
</feature>
<name>A0A9P5P2D3_GYMJU</name>
<feature type="compositionally biased region" description="Acidic residues" evidence="1">
    <location>
        <begin position="668"/>
        <end position="678"/>
    </location>
</feature>
<feature type="region of interest" description="Disordered" evidence="1">
    <location>
        <begin position="738"/>
        <end position="816"/>
    </location>
</feature>
<dbReference type="AlphaFoldDB" id="A0A9P5P2D3"/>
<accession>A0A9P5P2D3</accession>
<dbReference type="EMBL" id="JADNYJ010000001">
    <property type="protein sequence ID" value="KAF8914307.1"/>
    <property type="molecule type" value="Genomic_DNA"/>
</dbReference>
<feature type="compositionally biased region" description="Polar residues" evidence="1">
    <location>
        <begin position="429"/>
        <end position="448"/>
    </location>
</feature>
<feature type="compositionally biased region" description="Polar residues" evidence="1">
    <location>
        <begin position="647"/>
        <end position="665"/>
    </location>
</feature>
<comment type="caution">
    <text evidence="2">The sequence shown here is derived from an EMBL/GenBank/DDBJ whole genome shotgun (WGS) entry which is preliminary data.</text>
</comment>
<sequence length="839" mass="91901">MASDHSEVKYACRCLNVRLTPAQPSSPPPDYTRDPDYTPIFVKDDGISVTHPQVTVRLNSKGVPIPGTSKCSRFTALTCLLCNLAVYRVHHLISLDVVGNEPVLLPSEEWVEHEIMKSATGWIDVHKDCLVGEDISKAEASPSYVPYFSLILPPTSSSPPSSPKMDPQDSEPSTSEAPPPAYLSHMRPLFLPPPFTSSHPIFIHLAALATKESEVLRSAAEQRISDFVKAETAGVEVKEKELRRQTETLWKNFRQHLKAIQQERHRPLNHARSPSRARDFPANGLISPTPLSASVTIRSFVPQPVSPAPAVSSTSLPRVSALSASLATSSFHHPRETRAESSPATQRNGSNYSTSSTLSTPKSLSPTLVPSESHGDGSNVLQYKRNINDAINTQASFRYFLNLDEDMARYKRQQEEALRKQSEAEMAKVNQTAGPSQDNGNHIPNGTTRSKEVEAVDPMSPTAGGTTKPEGQTTSSRGRDKGKRKVTFDAQPAVVTIKEEEAKVDEESRDMMFPLEDLEGVEKTEKLTNTKNNTLPLLEQPAPRPFRVRSSRQQSNSAIEAFSSLRPSSLPNPSHIRPIRSQPGVDSSSQMMSLPRPITTHARVEARLRSPPPSSSTPLSEHEAVLMKLVAADTPSHRGAWTPDSKLWQSFTRRQGSKDSLSSTFIPEEAESSDEELSEVIPSTTTKPKAVNGRSIGTDEDDESGESDPKLPVAGSLPLNILQRAKAKEQLSLASYLPPSTIPELPTQATPLSGSVSKPLSSAAIRKAAYAERDRNRSMDPGALDFTAEEDDEDEDEESEPDQAKPETVDAGEKARKHALKILQVRSELPEEGMWRSLA</sequence>
<dbReference type="Proteomes" id="UP000724874">
    <property type="component" value="Unassembled WGS sequence"/>
</dbReference>
<feature type="region of interest" description="Disordered" evidence="1">
    <location>
        <begin position="414"/>
        <end position="485"/>
    </location>
</feature>
<feature type="region of interest" description="Disordered" evidence="1">
    <location>
        <begin position="265"/>
        <end position="285"/>
    </location>
</feature>
<feature type="compositionally biased region" description="Basic and acidic residues" evidence="1">
    <location>
        <begin position="769"/>
        <end position="778"/>
    </location>
</feature>
<feature type="compositionally biased region" description="Polar residues" evidence="1">
    <location>
        <begin position="463"/>
        <end position="476"/>
    </location>
</feature>
<dbReference type="OrthoDB" id="2563191at2759"/>
<feature type="region of interest" description="Disordered" evidence="1">
    <location>
        <begin position="156"/>
        <end position="181"/>
    </location>
</feature>
<feature type="compositionally biased region" description="Basic and acidic residues" evidence="1">
    <location>
        <begin position="414"/>
        <end position="426"/>
    </location>
</feature>
<feature type="compositionally biased region" description="Basic and acidic residues" evidence="1">
    <location>
        <begin position="802"/>
        <end position="814"/>
    </location>
</feature>
<proteinExistence type="predicted"/>
<feature type="compositionally biased region" description="Polar residues" evidence="1">
    <location>
        <begin position="340"/>
        <end position="352"/>
    </location>
</feature>
<gene>
    <name evidence="2" type="ORF">CPB84DRAFT_1669933</name>
</gene>
<keyword evidence="3" id="KW-1185">Reference proteome</keyword>
<evidence type="ECO:0000313" key="2">
    <source>
        <dbReference type="EMBL" id="KAF8914307.1"/>
    </source>
</evidence>
<reference evidence="2" key="1">
    <citation type="submission" date="2020-11" db="EMBL/GenBank/DDBJ databases">
        <authorList>
            <consortium name="DOE Joint Genome Institute"/>
            <person name="Ahrendt S."/>
            <person name="Riley R."/>
            <person name="Andreopoulos W."/>
            <person name="LaButti K."/>
            <person name="Pangilinan J."/>
            <person name="Ruiz-duenas F.J."/>
            <person name="Barrasa J.M."/>
            <person name="Sanchez-Garcia M."/>
            <person name="Camarero S."/>
            <person name="Miyauchi S."/>
            <person name="Serrano A."/>
            <person name="Linde D."/>
            <person name="Babiker R."/>
            <person name="Drula E."/>
            <person name="Ayuso-Fernandez I."/>
            <person name="Pacheco R."/>
            <person name="Padilla G."/>
            <person name="Ferreira P."/>
            <person name="Barriuso J."/>
            <person name="Kellner H."/>
            <person name="Castanera R."/>
            <person name="Alfaro M."/>
            <person name="Ramirez L."/>
            <person name="Pisabarro A.G."/>
            <person name="Kuo A."/>
            <person name="Tritt A."/>
            <person name="Lipzen A."/>
            <person name="He G."/>
            <person name="Yan M."/>
            <person name="Ng V."/>
            <person name="Cullen D."/>
            <person name="Martin F."/>
            <person name="Rosso M.-N."/>
            <person name="Henrissat B."/>
            <person name="Hibbett D."/>
            <person name="Martinez A.T."/>
            <person name="Grigoriev I.V."/>
        </authorList>
    </citation>
    <scope>NUCLEOTIDE SEQUENCE</scope>
    <source>
        <strain evidence="2">AH 44721</strain>
    </source>
</reference>
<feature type="region of interest" description="Disordered" evidence="1">
    <location>
        <begin position="327"/>
        <end position="378"/>
    </location>
</feature>
<organism evidence="2 3">
    <name type="scientific">Gymnopilus junonius</name>
    <name type="common">Spectacular rustgill mushroom</name>
    <name type="synonym">Gymnopilus spectabilis subsp. junonius</name>
    <dbReference type="NCBI Taxonomy" id="109634"/>
    <lineage>
        <taxon>Eukaryota</taxon>
        <taxon>Fungi</taxon>
        <taxon>Dikarya</taxon>
        <taxon>Basidiomycota</taxon>
        <taxon>Agaricomycotina</taxon>
        <taxon>Agaricomycetes</taxon>
        <taxon>Agaricomycetidae</taxon>
        <taxon>Agaricales</taxon>
        <taxon>Agaricineae</taxon>
        <taxon>Hymenogastraceae</taxon>
        <taxon>Gymnopilus</taxon>
    </lineage>
</organism>
<protein>
    <submittedName>
        <fullName evidence="2">Uncharacterized protein</fullName>
    </submittedName>
</protein>
<feature type="compositionally biased region" description="Polar residues" evidence="1">
    <location>
        <begin position="747"/>
        <end position="760"/>
    </location>
</feature>
<feature type="compositionally biased region" description="Low complexity" evidence="1">
    <location>
        <begin position="529"/>
        <end position="539"/>
    </location>
</feature>
<feature type="compositionally biased region" description="Low complexity" evidence="1">
    <location>
        <begin position="353"/>
        <end position="371"/>
    </location>
</feature>
<feature type="compositionally biased region" description="Acidic residues" evidence="1">
    <location>
        <begin position="787"/>
        <end position="801"/>
    </location>
</feature>
<evidence type="ECO:0000256" key="1">
    <source>
        <dbReference type="SAM" id="MobiDB-lite"/>
    </source>
</evidence>
<feature type="region of interest" description="Disordered" evidence="1">
    <location>
        <begin position="517"/>
        <end position="715"/>
    </location>
</feature>